<accession>A0A934NXC0</accession>
<evidence type="ECO:0000313" key="2">
    <source>
        <dbReference type="EMBL" id="MBJ8342968.1"/>
    </source>
</evidence>
<keyword evidence="3" id="KW-1185">Reference proteome</keyword>
<evidence type="ECO:0000256" key="1">
    <source>
        <dbReference type="SAM" id="MobiDB-lite"/>
    </source>
</evidence>
<dbReference type="AlphaFoldDB" id="A0A934NXC0"/>
<evidence type="ECO:0000313" key="3">
    <source>
        <dbReference type="Proteomes" id="UP000655868"/>
    </source>
</evidence>
<feature type="region of interest" description="Disordered" evidence="1">
    <location>
        <begin position="117"/>
        <end position="148"/>
    </location>
</feature>
<comment type="caution">
    <text evidence="2">The sequence shown here is derived from an EMBL/GenBank/DDBJ whole genome shotgun (WGS) entry which is preliminary data.</text>
</comment>
<dbReference type="Proteomes" id="UP000655868">
    <property type="component" value="Unassembled WGS sequence"/>
</dbReference>
<sequence length="148" mass="16266">MTPWWQPALMSAGTILAAIVAGSFAVRNARKTPHERLKTLVEIVEKLPDEVGRDDRAILANAIDREIQRIKLLNDARLEGNWAYVKEAVRQSLPIIAAILGPSVSVSAAATHSSSLVSAAWKRRRNPKGPNDAEHTQEESRTDVVDPK</sequence>
<gene>
    <name evidence="2" type="ORF">JGU71_29185</name>
</gene>
<proteinExistence type="predicted"/>
<name>A0A934NXC0_9NOCA</name>
<dbReference type="RefSeq" id="WP_199708661.1">
    <property type="nucleotide sequence ID" value="NZ_JAEMNV010000019.1"/>
</dbReference>
<organism evidence="2 3">
    <name type="scientific">Antrihabitans stalagmiti</name>
    <dbReference type="NCBI Taxonomy" id="2799499"/>
    <lineage>
        <taxon>Bacteria</taxon>
        <taxon>Bacillati</taxon>
        <taxon>Actinomycetota</taxon>
        <taxon>Actinomycetes</taxon>
        <taxon>Mycobacteriales</taxon>
        <taxon>Nocardiaceae</taxon>
        <taxon>Antrihabitans</taxon>
    </lineage>
</organism>
<feature type="compositionally biased region" description="Basic and acidic residues" evidence="1">
    <location>
        <begin position="131"/>
        <end position="148"/>
    </location>
</feature>
<reference evidence="2" key="1">
    <citation type="submission" date="2020-12" db="EMBL/GenBank/DDBJ databases">
        <title>Antrihabitans popcorni sp. nov. and Antrihabitans auranticaus sp. nov., isolated from a larva cave.</title>
        <authorList>
            <person name="Lee S.D."/>
            <person name="Kim I.S."/>
        </authorList>
    </citation>
    <scope>NUCLEOTIDE SEQUENCE</scope>
    <source>
        <strain evidence="2">YC3-6</strain>
    </source>
</reference>
<protein>
    <submittedName>
        <fullName evidence="2">Uncharacterized protein</fullName>
    </submittedName>
</protein>
<dbReference type="EMBL" id="JAEMNV010000019">
    <property type="protein sequence ID" value="MBJ8342968.1"/>
    <property type="molecule type" value="Genomic_DNA"/>
</dbReference>